<dbReference type="EC" id="2.1.1.207" evidence="6"/>
<evidence type="ECO:0000256" key="1">
    <source>
        <dbReference type="ARBA" id="ARBA00022490"/>
    </source>
</evidence>
<dbReference type="GO" id="GO:0003723">
    <property type="term" value="F:RNA binding"/>
    <property type="evidence" value="ECO:0007669"/>
    <property type="project" value="InterPro"/>
</dbReference>
<dbReference type="InterPro" id="IPR029026">
    <property type="entry name" value="tRNA_m1G_MTases_N"/>
</dbReference>
<evidence type="ECO:0000313" key="9">
    <source>
        <dbReference type="EMBL" id="HIZ42068.1"/>
    </source>
</evidence>
<evidence type="ECO:0000259" key="8">
    <source>
        <dbReference type="Pfam" id="PF00588"/>
    </source>
</evidence>
<dbReference type="PANTHER" id="PTHR42971">
    <property type="entry name" value="TRNA (CYTIDINE(34)-2'-O)-METHYLTRANSFERASE"/>
    <property type="match status" value="1"/>
</dbReference>
<evidence type="ECO:0000256" key="2">
    <source>
        <dbReference type="ARBA" id="ARBA00022603"/>
    </source>
</evidence>
<dbReference type="GO" id="GO:0008175">
    <property type="term" value="F:tRNA methyltransferase activity"/>
    <property type="evidence" value="ECO:0007669"/>
    <property type="project" value="UniProtKB-UniRule"/>
</dbReference>
<dbReference type="AlphaFoldDB" id="A0A9D2JA35"/>
<comment type="catalytic activity">
    <reaction evidence="6">
        <text>5-carboxymethylaminomethyluridine(34) in tRNA(Leu) + S-adenosyl-L-methionine = 5-carboxymethylaminomethyl-2'-O-methyluridine(34) in tRNA(Leu) + S-adenosyl-L-homocysteine + H(+)</text>
        <dbReference type="Rhea" id="RHEA:43088"/>
        <dbReference type="Rhea" id="RHEA-COMP:10333"/>
        <dbReference type="Rhea" id="RHEA-COMP:10334"/>
        <dbReference type="ChEBI" id="CHEBI:15378"/>
        <dbReference type="ChEBI" id="CHEBI:57856"/>
        <dbReference type="ChEBI" id="CHEBI:59789"/>
        <dbReference type="ChEBI" id="CHEBI:74508"/>
        <dbReference type="ChEBI" id="CHEBI:74511"/>
        <dbReference type="EC" id="2.1.1.207"/>
    </reaction>
</comment>
<keyword evidence="5 6" id="KW-0819">tRNA processing</keyword>
<sequence>MPTLNIVLVEPQIPQNSGNIARTCAVTGARLHMVGPMGFTVDDKKLKRAGLDYWHQLDITYYQDLADFFSKNQGPFFYFTSKGPHRHVDVAYPDGAYLVFGREDAGLPEELLVQHEADCVRMPMRRGERCLNLSNAVAVGVYEVLRQWDFAGLETHGQLTRYEWSEDVTT</sequence>
<evidence type="ECO:0000256" key="5">
    <source>
        <dbReference type="ARBA" id="ARBA00022694"/>
    </source>
</evidence>
<keyword evidence="3 6" id="KW-0808">Transferase</keyword>
<dbReference type="GO" id="GO:0042802">
    <property type="term" value="F:identical protein binding"/>
    <property type="evidence" value="ECO:0007669"/>
    <property type="project" value="UniProtKB-ARBA"/>
</dbReference>
<feature type="binding site" evidence="6 7">
    <location>
        <position position="122"/>
    </location>
    <ligand>
        <name>S-adenosyl-L-methionine</name>
        <dbReference type="ChEBI" id="CHEBI:59789"/>
    </ligand>
</feature>
<keyword evidence="4 6" id="KW-0949">S-adenosyl-L-methionine</keyword>
<feature type="domain" description="tRNA/rRNA methyltransferase SpoU type" evidence="8">
    <location>
        <begin position="4"/>
        <end position="142"/>
    </location>
</feature>
<comment type="subcellular location">
    <subcellularLocation>
        <location evidence="6">Cytoplasm</location>
    </subcellularLocation>
</comment>
<dbReference type="PANTHER" id="PTHR42971:SF1">
    <property type="entry name" value="TRNA (CYTIDINE(34)-2'-O)-METHYLTRANSFERASE"/>
    <property type="match status" value="1"/>
</dbReference>
<dbReference type="InterPro" id="IPR001537">
    <property type="entry name" value="SpoU_MeTrfase"/>
</dbReference>
<gene>
    <name evidence="9" type="ORF">H9811_05855</name>
</gene>
<dbReference type="PIRSF" id="PIRSF029256">
    <property type="entry name" value="SpoU_TrmH_prd"/>
    <property type="match status" value="1"/>
</dbReference>
<reference evidence="9" key="1">
    <citation type="journal article" date="2021" name="PeerJ">
        <title>Extensive microbial diversity within the chicken gut microbiome revealed by metagenomics and culture.</title>
        <authorList>
            <person name="Gilroy R."/>
            <person name="Ravi A."/>
            <person name="Getino M."/>
            <person name="Pursley I."/>
            <person name="Horton D.L."/>
            <person name="Alikhan N.F."/>
            <person name="Baker D."/>
            <person name="Gharbi K."/>
            <person name="Hall N."/>
            <person name="Watson M."/>
            <person name="Adriaenssens E.M."/>
            <person name="Foster-Nyarko E."/>
            <person name="Jarju S."/>
            <person name="Secka A."/>
            <person name="Antonio M."/>
            <person name="Oren A."/>
            <person name="Chaudhuri R.R."/>
            <person name="La Ragione R."/>
            <person name="Hildebrand F."/>
            <person name="Pallen M.J."/>
        </authorList>
    </citation>
    <scope>NUCLEOTIDE SEQUENCE</scope>
    <source>
        <strain evidence="9">ChiSxjej1B13-11774</strain>
    </source>
</reference>
<accession>A0A9D2JA35</accession>
<comment type="catalytic activity">
    <reaction evidence="6">
        <text>cytidine(34) in tRNA + S-adenosyl-L-methionine = 2'-O-methylcytidine(34) in tRNA + S-adenosyl-L-homocysteine + H(+)</text>
        <dbReference type="Rhea" id="RHEA:43084"/>
        <dbReference type="Rhea" id="RHEA-COMP:10331"/>
        <dbReference type="Rhea" id="RHEA-COMP:10332"/>
        <dbReference type="ChEBI" id="CHEBI:15378"/>
        <dbReference type="ChEBI" id="CHEBI:57856"/>
        <dbReference type="ChEBI" id="CHEBI:59789"/>
        <dbReference type="ChEBI" id="CHEBI:74495"/>
        <dbReference type="ChEBI" id="CHEBI:82748"/>
        <dbReference type="EC" id="2.1.1.207"/>
    </reaction>
</comment>
<dbReference type="InterPro" id="IPR016914">
    <property type="entry name" value="TrmL"/>
</dbReference>
<evidence type="ECO:0000256" key="3">
    <source>
        <dbReference type="ARBA" id="ARBA00022679"/>
    </source>
</evidence>
<dbReference type="Pfam" id="PF00588">
    <property type="entry name" value="SpoU_methylase"/>
    <property type="match status" value="1"/>
</dbReference>
<dbReference type="EMBL" id="DXBP01000036">
    <property type="protein sequence ID" value="HIZ42068.1"/>
    <property type="molecule type" value="Genomic_DNA"/>
</dbReference>
<reference evidence="9" key="2">
    <citation type="submission" date="2021-04" db="EMBL/GenBank/DDBJ databases">
        <authorList>
            <person name="Gilroy R."/>
        </authorList>
    </citation>
    <scope>NUCLEOTIDE SEQUENCE</scope>
    <source>
        <strain evidence="9">ChiSxjej1B13-11774</strain>
    </source>
</reference>
<evidence type="ECO:0000256" key="4">
    <source>
        <dbReference type="ARBA" id="ARBA00022691"/>
    </source>
</evidence>
<dbReference type="SUPFAM" id="SSF75217">
    <property type="entry name" value="alpha/beta knot"/>
    <property type="match status" value="1"/>
</dbReference>
<comment type="caution">
    <text evidence="9">The sequence shown here is derived from an EMBL/GenBank/DDBJ whole genome shotgun (WGS) entry which is preliminary data.</text>
</comment>
<dbReference type="FunFam" id="3.40.1280.10:FF:000002">
    <property type="entry name" value="Peptidylprolyl isomerase"/>
    <property type="match status" value="1"/>
</dbReference>
<evidence type="ECO:0000256" key="7">
    <source>
        <dbReference type="PIRSR" id="PIRSR029256-1"/>
    </source>
</evidence>
<comment type="similarity">
    <text evidence="6">Belongs to the class IV-like SAM-binding methyltransferase superfamily. RNA methyltransferase TrmH family. TrmL subfamily.</text>
</comment>
<proteinExistence type="inferred from homology"/>
<evidence type="ECO:0000256" key="6">
    <source>
        <dbReference type="HAMAP-Rule" id="MF_01885"/>
    </source>
</evidence>
<dbReference type="InterPro" id="IPR029028">
    <property type="entry name" value="Alpha/beta_knot_MTases"/>
</dbReference>
<dbReference type="Gene3D" id="3.40.1280.10">
    <property type="match status" value="1"/>
</dbReference>
<keyword evidence="1 6" id="KW-0963">Cytoplasm</keyword>
<dbReference type="HAMAP" id="MF_01885">
    <property type="entry name" value="tRNA_methyltr_TrmL"/>
    <property type="match status" value="1"/>
</dbReference>
<keyword evidence="2 6" id="KW-0489">Methyltransferase</keyword>
<dbReference type="CDD" id="cd18094">
    <property type="entry name" value="SpoU-like_TrmL"/>
    <property type="match status" value="1"/>
</dbReference>
<comment type="caution">
    <text evidence="6">Lacks conserved residue(s) required for the propagation of feature annotation.</text>
</comment>
<name>A0A9D2JA35_9FIRM</name>
<dbReference type="Proteomes" id="UP000824048">
    <property type="component" value="Unassembled WGS sequence"/>
</dbReference>
<evidence type="ECO:0000313" key="10">
    <source>
        <dbReference type="Proteomes" id="UP000824048"/>
    </source>
</evidence>
<dbReference type="GO" id="GO:0008757">
    <property type="term" value="F:S-adenosylmethionine-dependent methyltransferase activity"/>
    <property type="evidence" value="ECO:0007669"/>
    <property type="project" value="UniProtKB-UniRule"/>
</dbReference>
<comment type="function">
    <text evidence="6">Could methylate the ribose at the nucleotide 34 wobble position in tRNA.</text>
</comment>
<feature type="binding site" evidence="6 7">
    <location>
        <position position="101"/>
    </location>
    <ligand>
        <name>S-adenosyl-L-methionine</name>
        <dbReference type="ChEBI" id="CHEBI:59789"/>
    </ligand>
</feature>
<dbReference type="GO" id="GO:0005737">
    <property type="term" value="C:cytoplasm"/>
    <property type="evidence" value="ECO:0007669"/>
    <property type="project" value="UniProtKB-SubCell"/>
</dbReference>
<protein>
    <recommendedName>
        <fullName evidence="6">Putative tRNA (cytidine(34)-2'-O)-methyltransferase</fullName>
        <ecNumber evidence="6">2.1.1.207</ecNumber>
    </recommendedName>
    <alternativeName>
        <fullName evidence="6">tRNA (cytidine/uridine-2'-O-)-methyltransferase</fullName>
    </alternativeName>
</protein>
<dbReference type="GO" id="GO:0002130">
    <property type="term" value="P:wobble position ribose methylation"/>
    <property type="evidence" value="ECO:0007669"/>
    <property type="project" value="TreeGrafter"/>
</dbReference>
<organism evidence="9 10">
    <name type="scientific">Candidatus Gemmiger excrementigallinarum</name>
    <dbReference type="NCBI Taxonomy" id="2838609"/>
    <lineage>
        <taxon>Bacteria</taxon>
        <taxon>Bacillati</taxon>
        <taxon>Bacillota</taxon>
        <taxon>Clostridia</taxon>
        <taxon>Eubacteriales</taxon>
        <taxon>Gemmiger</taxon>
    </lineage>
</organism>